<feature type="region of interest" description="Disordered" evidence="1">
    <location>
        <begin position="2002"/>
        <end position="2047"/>
    </location>
</feature>
<dbReference type="PROSITE" id="PS00018">
    <property type="entry name" value="EF_HAND_1"/>
    <property type="match status" value="2"/>
</dbReference>
<sequence length="7691" mass="821089">MLIFILRNLIMLSSLYSKSLKILSGNLLNLRRCLYYITHIPNLRINPINKSIHVRPTYSARNLNISLFIDKNKITSFFVTCFLALLSNVAYSSNACESKLSNQLPTERITLVDIQLSNSSAFEALDLNHKKIDNIDDVINNIENGNNVVDVFSHGQVGQIKFGKDIITLSNISDYKEKIEAIGLKLGSDGVINLLACDIGDNEEGINLLQKFSEYAQVTVLASNDKTGAPNKGGDWDLELLFGDENISFTPLPEYMKYSDVLDLDSDNDGILNTDEGCSLTPAGTNLFTNGSLDGTVYNNSTPSSWLDTGTPDTDNVNSCNGLNITKCGTTPTNSNDGGTWVLLGSTPTYSESIYQSVYLEANVNYTVSFEYANFGSTGGAGFIDDGAIEVSYRLGFGAITVLGTTDEIALGSNWYQQTYTFTPSVSGNYNITFRNDTDANTSLYIDGLSITGDAATCEGQDTDTDGTPDHLDSDSDGDSCNDAIEAGFTDANGDGEVDGTGYDADGKVTGSDGYTTPADTDNSNTPDHLESNVAVCLNPPVSDSDTEVETGDYDFGDAVDDGTNATPATLLASNGARHKYIPGGTTTDVVVNSNLSPPVNGTAWTYQNMPNNSNANGGNNNDMLVINNNLNAQGASYSGGNGYDRLVLGKEASYYTVVSQGTNAWRVTWPNGKVLNLNNVEKILYGNVVTQVASPVYLGDVKPDTESGTYQSSTADLDDSNNGNNSSGSDDEDAHQNITHSISSDTFSLSIPCNDHDGDQELGAIVYGWIDFNSNQQFESSEYAQGVCSDANDNSTGSASLTWTGLPEVQTGDKLFRLRITTHGLPADVSSTSWDERAMGAVDDGEIEDHLISVISLSTANDVVADYGDAPDSYKTLKDSDGPFHSLSSDIFLGTTATDSESNGVPSNDANGDNLAGDNDEDAVGSYSVFTNKNFISQAITVTNRTSSEAYLYAWLDLNRNGIFEVDELFGNGREDDGTNIIYPNTADATKVNLGWRFTEVIADGPLYMRVRISDQILDAEGANDNDVDPRSYGDGGTGEVEDHKLNLLVPLTSIDDCNIDLLSPSFENQSSNESGSTVAIRNYDGPWYSWTEFGTIDHSDGSLPRWFDVFSPTNGSYFVGMVFNSTSKEGLSLDLHQPLLAGETYKLKLDVAGGQISNTGKFNANANLDIRIWGNPQQNMVSTDPLLPPSGHVLLASEVITSRSDLTSQELVFTPAQNMNTITLSAYTSDNINGAQHNHGIVFDNLELTKESVECSLIIEEDEGGQAIYDFGDAPDGLDGEQSYKTLAASNGPRHLPSTQLYMGPNPTDIESDALVTLLADGDDNSEIDDEGAFSGYYPNNVINVGNADGSHQVRFNPLTNETGQNAYFYAWVDWNKNGIFEVDEGLATSNGEAIFYATWGEIMDTRISVPSDFDNGYYFVRIRLSATSIDLQGATGTDEDPRSLGIVEEIGAIEDHRVYFGRFDMGDLRDTTEGTSSTTSSVDHRTRLRDNGPAHFPSTDLFIGTNPTDPDPYNTATYNTTYTSAYATKDDNSGAPTATRDDEDSLPTSQVTVNETDNLVSFDLSVTNNTGKNAYLYAWLDADHNGQFDVGELTEVGNIADDGAIVIPDNGGSATNYSVTWDNITSWPLLNQHYGIRFRLSEDKLLLSGAISSDEDPRALGIHFTQGEIEDYAIRVVASGGTGGGSTESDFDRDGVPDSIDIDDDNDGILDIDELGFDPNYLYRDYFDPVNPNDPNQCPLVKHTGDSFYYSPSHVGGVGDSNPSGNALACAGQHGMGSNTGNQVNNTWKGYGGSCSSGRYYAFLTLCNEFDTAGRCAGQGLTATSFNDEFYRVKSQYLPTTTLKAGVTYRLRVLMSQSTMTRTQGVINNQIINPNETIVSGENYYTFDYTPSSDEPVTTIAVRNNFVASGSNNSGQGNDFAICGVELLTKDLDVTQEGHHRDIDADDDGIPDNIEAQTSDGYILPNVNSFAQYIANDGLNTAYLTASSTGGLGLTPVNTDQSAATNSDTLPDYIDDDSDADGTADIAENGPLHPDSITSSADTDGDGLLDIFDANDDSVVNGSSPGLWSPTDEVSASTVAHLKTIFGDGDSDAVDGSVVPLEQDIDYRDVDSPGNPADYGDAPSSYKTLAADDGPFHTPSTLLYLGTAATDIEDDGVPNTDASGDDDNGTNDEDGLGTYELLANKNYISQSIKVTNTTGSEAFLYAWLDLDRNGSFEVNELFVSGREDDGSYGIDSDEPDDAVINMNWRFDSIVADGPLYMRVRLTDQILDLAGASNNALDPRSYGAGSIGEVEDHKVDLSVLIPTGELCAIDLISPSFEAQTSRGNGRSIVIVDSDAPWYSWTDEGTPDHFDGTRPDWFDNYAPTDGSRFVGLTYNNENQEGLSLDLPSPLIAGETYKLTLDIAGGKLSGGKFNQAANIDLRIWGNTQTNVVAPGKLTVPTGHVQLASQRVSSNTVLSTQELTFTPTQNMNSISLSIFTTDSISGNTQNYGIVFDNLSLTNDANSCSTDLDYGDAPDGISGKPSYKTLLENNGPSQLASTTVRLGEVETDIDVNGQPTANADGDDANNNDDDDVLDISLHNNIINIGAETSQYKIKLKPIYNTGGNNAYLYAWVDWNNNGIFEVYEVLSRVGTSYPAGKEGENHIGINTNNPQEADMILDIPTNVATGNYFMRIRLTEGDPLDLAGASALDEDPRSIGAVSENGEIEDHQIRIDRFDMGDLRDELEGLSTTPGSLDYTTRLEHGGPAHYPSTELFIGTEATDADSVDLTSSSYFNNDDPRRDDDSGIDDEDAIGPIDIKDTDNLVSFDIPVTNTTGKDAYLYAWFDFDRDSVMEVGELTPVGGNTNDGAIVIPSASGQQTVSITWTNLPAWEYINKYYNIRLRLSEDLISLNGATGSAEDPRQLGILMNRGEVSDFHVYVHANGSGGGNTQNDFDRDGVPDSIDIDDDNDGILDLVELGYDPNYLFADWFEPASGEAPSHCPLIKHTANGEYNPLVHGGNSNCGLPGESSNNQRNSVWGNYGGEKCSTSANPYRRGWGYLTRCSEGDTGNNCQGTTSHVGDWYILQNQFLPSGDVFKAGETYTLRLHVNVWHSPISQFRAVINGQTLSPNEALTASGDQVLTFTYNPSADGPLTSLSLRNVSGGNSGQGNDWGFCGVELLNQTLHQQQQSGVVEGNHLDIDSDDDGIPDNIEAQTSEDYILPNVNSFAQYIANNGLNTAYLTTSDQGKEGLTPVNTDALLPSNADSTPDYVDDDSDGDGISDIGENGPNHPNSITSSTDTDGDGLLDIFDSIDDSSVNGSSPGQWSPTDEVTADTVAHLKTIFGDSDNDAVDGAIEPIQKDIDFRDMSPSSTPPGTFSVNGTIFEDITGDGVFYDGDVVFNDNTGDQRALSNVIVTLYLDDGDNLPSSGDTLVKTVTTDANGYYEFTDLATGLYWVAPDAPTVSSNGSTGLVADQTFGMASQFQIPQTWGIQSYCADGSGGSILSSDATHFNDACYGGKSATAADDKTDAGTREHVTGFLLNSQIEELGNLSFGFSFNVVVNTESSGTGSYEQFLQNANAYSGPNVMRFVPAVSPNRATWWETSTSDVASFTALTDSDTTIDGNAYDYKDGNTDRNEDASLLGPVTSVGADWNTRSIAQVDTPDFAINHRRNNSCGRSFYAQVSAESKSWSGCAAIETVSNVHNITVQNMGVYSDDSDGTVSGPAFFASDSITNFDFNNNVIGVLPTGVETNNQLYRGVIINNGINWSGEVDYDGSGQIDSNYLANTWDTAIIIWYITGPLDPRDKFVISDNYIIDVDGSGIVLDRGTNATTIEGNYIDNAKFAGIDNASGSSQLDILQNTVINTQGFFDKSNTAYDNAHVSEWFPHSGISLGYGSSIVAEYNKVTNGAAGVNGVDYAPGLGRGIKISKNQFGNNGGIAIDIGEEDGIDTNPHQGDNRRCYLSTYHGSPTVTGPALPLIEKAELSGSTLTVEGLHCDGAPNAENSYEIQFYIVSGDATDTSTSSTTASPVGGWSFMPNIGNEITGLTYGEGVTYLGSLTQQTNGTFSGTINVSGLSVGDTIGAISFSDHAPGTGAVPGQTSEFSANFIVSSGDLDFGDAPDDGDSSSGNDYLTTLATGGPSHEVPITGATVYLGTTAPDTDDGTLQNSDATADDNNEVSSGVNDEDAFATPVQIQTNSSGYSKEIACNGDGANVYAWIDINNDGVFESTESSQAATCSDSGSGDGSVTLSWSGWSPLSTGNTFMRVRITTDTLTDSNTSDALDSRSIGAASDGEVEDHQVTIADCVTTLSTGFSDYVNPAESQTAGRHPKEDYRPFGVEIYESHLSGNYPFRENAAVNTDGGQPGVFWVGDRALSIDLVNSDGSKRTANAVGIVPDQAGDGATQLTIVAFDINNNQIGTKSITEANTHNNNNINPPIIITTAETGGTPIHRIAYDNDRNSASVIGVVGAFIEDCYVAAVDYGDAPDSSVGVGNQDYRTSLADSGPSHIASTDLFLGTNETDTEEDAIGVDQLLAKGDDLSDNNDEDSIQSVYIDSSNSDFEETIAVTNTTGSDAYLYAWLDFDNNGRFDSDEGVSGMPITISNGASSVTLTWSNLPALVSGESHYLRIRLSDSVITGSSSGSDEDPRSFGTGSLGEVEDYRLLVKDPNQICSAINIGSFGATYSIGQGESNGSFKDQLLNSTNYGLTGIYNQVDVINVDTSNNNLLDSMSAQQLYETYDIINVHNRDGYSAKLKEYVDLGGVLLFGYNLNGANTIQAFGGNGSVSQIHTAEPITPLVHPINDGVFGNVENASGIANTRPSGVISDSQLPPGATVIARSTNSMPAIFLTGINDRAIIMFDEMFAFAPEGRWYDGPVNTNQEIFMHNVMAYALGKARCIAGFVSSSDYGDAPDSSAGVGTQNYRTSKADNGPSHTVTTDLYMGTNETDSESDALGVNQLLANGDDLSVNNDEDSIAQIELVNTASEYSIPVEVTNSLGSDAYLYAWVDWNNNGRFDADEAAAGMPLTVSDGDTLSRLTWSNLPSLSAGDTYYVRARISDVLLSGSASGSNEDPRSYGVSSDGEVEDHRLTIVDPSTPVNHVCLTDVMQNTVTDYVAWTGNNNGYNEQYTSTGWSADLPIQQGFQVIGRIEATSNTAINTNSSNSGHTGLSISRTASLVAREMAYYVTSFNTSLDGSVSVTYSYLPASGHEDSAISIEIDNFWNTGVYTDDMTLSFTGSFGQGRTYIKPPHSGLGNLLVPTYDPNGVDIERSKVYTVLDLRQGKTGTAGGGVAYPVFTLMAGQSITINVGNIPSGLTYSIGTNHYRVSECVKQRDFGDAPDTSTSSYGQGNYSTINGPTHEIPASGSTVYLGSTAPDADDGAFGTGTDLTSQLVTIKVTTAAASTGGGNRFYFDGVENPDLFLAAGTYRFDVSAVPASHILKFSTTVDGTFNGGSEYTTGITEGADYIDVVVDSNTESNLYYYCANHAGMAGSSSISVDASHALFATGDDVTNTDDEDGANTLHHGLRLGESQFVLPVDVTVNSGTAYLYAWVDWNQDGVFATSELQESQTTTSSKVDLTFPIPANTTSGTAAVRLRVFNSAQAESGNDSLGNDTRATSTNIEDGEVEDYALVMFDGLLITGYVFDDDGGTNGTSTNGVKDGDELGIQGVYVTLYNETDKVCTSVLTGDGTVDVNGDSVIDDADKGYFEFTGTKDKTYTLYETYGATPPLDCSANPPSSGTVDPVTGLAVGRVIGDPPEHVSVTPNTHNIGVLTSSVHHDFADKLYEDPYDTCDTNAYLAKNTPSELYQLNLVTVSEVELGSASSRVYNAIGYSISQNLIWGVYGKNESGRGSNVVALNRNNEEVIHFNIPELNGIGFASGDVTDDDILIIISDSGDGRRMYFIDVDVNSITYGQYLGRSQSLTALVNNGLGDIAIHPLNTNTAWGVSGGKKLYRIDFVADRSTSTYSASVTNIGQTSIELAGSSAVGAFYFDNLGFAYASVNSDGKLWRLDLSDITAQSSVLLEAILNGQGVTANNNDGARCRYAPVPTDYGDAPILLDTDNTTNLYPVSLVDNGPRHQTDVGLPYIGTEGPDNENDGTSSEFADFDDTNGITPDDEDGFSQPVIDGELAENDTVTVTVPMVVDGGLTNKLYGWIDFNGVNGLELAERADATVTASGDVDLIFTVPAGVVLQDTLIRLRTCSENTDCSSPTGSAGDGEVEDHIISLKPVGDLELELRLDPGDNVTQGIPFNLVVKVVNQEIPGRTHVVAPNTKVRFLIPDGYRFVRAYEGDGVTLLPDAKYIHNAAPGESILDLGTIPIGFDDFATIRLVPIDPMSDTTIKGEIYESAILDIDSTPNSDFDGNEDDRDSVVPIINNTIQPGICLSPRAVERGDAFLDTSTGEYVVTPNQGGMKGFLWSYDFIDLNKPQYMELAVYLGDRSQNTGHPGAGEAGADGMTFILSNDPKGIFAQGNTGAYMGVDGAGNANVLNYPNDRISPSLVVEFDTFDNSFMGAQDDLGSGTTNNYIDHTGVYLNGDLYTPNPANHLIPAKSINSGELEDGKYHLAQFIWDPSTQLFTYFFDGEEVGQFTHDLVASLGSNFVRFGFTGSTGAAWNLQKGCFTAAPNVLGTDLGDAPDTNQIDLNNLSGPTTDETGTGNYTTLYVNDGAMHVQADTDDNGFIDIRLGDQWDSDSGELQDITATADDTDNKPDEDGVDVPAIATVGQDLNIKANITIESGRTGVGSQLFGWIDWNQNGVWETSEQVINQPSASEGENAFSVSVPSTAAVGYTYLRVRVCSDVGCNSPTGLAYDGEVEDYRIFVSDLIGNNTCDVVVQTQKPLTGGEIYSYHDINLTSNPVSFTTITDPIAISGYASGDAEQINAIGFDRTLGVMFGTFVNKSVADRDHHLFVTDREGTNFIDLGRITAAVDTSMTRLSTGESIDFTAGDALKVRNYPSVQNIGSATSGDVSKDGKHLVIWRNDWDSLVKINLSNLTFTTTLIQDLPAMGWSSGNKIDIGADLAISQQDGKAYFVDFVNDKLVKIDIDSGAVETLTLNYRGGVSPELDDAGKLQPGGLLIDNGINLYAITNGGNHDKGNDGSIDLPNKSVIYQINVITGETTFVIETTAEVIQGNDVAGCLEAIDYGDAESGYAEVGHRYVDSELDGSSDMMMGATWDADMAQIFSAAANSDDLSGIDDEDVVIPEFITVGKQVDLSVPIVASSSGFLNVWVDINNDKAFSTQEHLIQGQSVSTGTETVSFTLDSSLADSYSGETVIRLRLCSSDSLCNTPSGIAADGEVEDHLFTLLNNIILRGYVFEDNGADLSGESIATAHDGKKEGKEKGISKYIVNVILTDSDDTGLSLSTGDVIARATTNGSGLYEVVIPAAFSGKEMMIDVVKQASWIDISESFDTSGPGTVTLGNVTDSQLLISANAGDIVTDLNFGKVKPPRMEPDNFTEAEPDKSVFFIHKFTSHTQGDVTFSVVDKKSEPENTSWQTVLYHDVNCNGLVDGSPLEVQLTTAPISVDIDNEICLISNVFVPSDAPLNAQYEYRIEALMDFADDANIGHGINGYSVSDNDTIRATFSGAGDLQLDKTVQNVTSCQSDTNNCPVSAGTSSGGNPGDIIEYVINFTNTGSGPIKEVTIYDNVPPYTLLSAEIVCDMSLIPSSITSCNVDTPTGANSVGYDGEIQWILTGELAPGDSGSVSYRVKID</sequence>
<feature type="compositionally biased region" description="Acidic residues" evidence="1">
    <location>
        <begin position="2016"/>
        <end position="2025"/>
    </location>
</feature>
<dbReference type="Gene3D" id="2.60.40.10">
    <property type="entry name" value="Immunoglobulins"/>
    <property type="match status" value="2"/>
</dbReference>
<name>Q1ZU63_PHOAS</name>
<feature type="domain" description="GEVED" evidence="4">
    <location>
        <begin position="2613"/>
        <end position="2715"/>
    </location>
</feature>
<feature type="compositionally biased region" description="Polar residues" evidence="1">
    <location>
        <begin position="513"/>
        <end position="527"/>
    </location>
</feature>
<evidence type="ECO:0000313" key="6">
    <source>
        <dbReference type="Proteomes" id="UP000001603"/>
    </source>
</evidence>
<feature type="region of interest" description="Disordered" evidence="1">
    <location>
        <begin position="4258"/>
        <end position="4277"/>
    </location>
</feature>
<dbReference type="eggNOG" id="COG3292">
    <property type="taxonomic scope" value="Bacteria"/>
</dbReference>
<dbReference type="CDD" id="cd01951">
    <property type="entry name" value="lectin_L-type"/>
    <property type="match status" value="1"/>
</dbReference>
<dbReference type="EMBL" id="AAOJ01000001">
    <property type="protein sequence ID" value="EAS66547.1"/>
    <property type="molecule type" value="Genomic_DNA"/>
</dbReference>
<dbReference type="eggNOG" id="COG4932">
    <property type="taxonomic scope" value="Bacteria"/>
</dbReference>
<feature type="region of interest" description="Disordered" evidence="1">
    <location>
        <begin position="898"/>
        <end position="918"/>
    </location>
</feature>
<evidence type="ECO:0000313" key="5">
    <source>
        <dbReference type="EMBL" id="EAS66547.1"/>
    </source>
</evidence>
<proteinExistence type="predicted"/>
<feature type="compositionally biased region" description="Polar residues" evidence="1">
    <location>
        <begin position="707"/>
        <end position="716"/>
    </location>
</feature>
<feature type="region of interest" description="Disordered" evidence="1">
    <location>
        <begin position="5046"/>
        <end position="5065"/>
    </location>
</feature>
<feature type="domain" description="GEVED" evidence="4">
    <location>
        <begin position="6727"/>
        <end position="6800"/>
    </location>
</feature>
<dbReference type="InterPro" id="IPR045474">
    <property type="entry name" value="GEVED"/>
</dbReference>
<dbReference type="InterPro" id="IPR056573">
    <property type="entry name" value="Lectin_L-type_dom"/>
</dbReference>
<feature type="compositionally biased region" description="Low complexity" evidence="1">
    <location>
        <begin position="909"/>
        <end position="918"/>
    </location>
</feature>
<dbReference type="GO" id="GO:0005509">
    <property type="term" value="F:calcium ion binding"/>
    <property type="evidence" value="ECO:0007669"/>
    <property type="project" value="InterPro"/>
</dbReference>
<evidence type="ECO:0000259" key="4">
    <source>
        <dbReference type="Pfam" id="PF20009"/>
    </source>
</evidence>
<dbReference type="eggNOG" id="COG3291">
    <property type="taxonomic scope" value="Bacteria"/>
</dbReference>
<feature type="domain" description="Right handed beta helix" evidence="2">
    <location>
        <begin position="3684"/>
        <end position="3846"/>
    </location>
</feature>
<dbReference type="Pfam" id="PF13229">
    <property type="entry name" value="Beta_helix"/>
    <property type="match status" value="1"/>
</dbReference>
<dbReference type="InterPro" id="IPR039448">
    <property type="entry name" value="Beta_helix"/>
</dbReference>
<reference evidence="5 6" key="1">
    <citation type="journal article" date="2009" name="Proc. Natl. Acad. Sci. U.S.A.">
        <title>The genomic basis of trophic strategy in marine bacteria.</title>
        <authorList>
            <person name="Lauro F.M."/>
            <person name="McDougald D."/>
            <person name="Thomas T."/>
            <person name="Williams T.J."/>
            <person name="Egan S."/>
            <person name="Rice S."/>
            <person name="DeMaere M.Z."/>
            <person name="Ting L."/>
            <person name="Ertan H."/>
            <person name="Johnson J."/>
            <person name="Ferriera S."/>
            <person name="Lapidus A."/>
            <person name="Anderson I."/>
            <person name="Kyrpides N."/>
            <person name="Munk A.C."/>
            <person name="Detter C."/>
            <person name="Han C.S."/>
            <person name="Brown M.V."/>
            <person name="Robb F.T."/>
            <person name="Kjelleberg S."/>
            <person name="Cavicchioli R."/>
        </authorList>
    </citation>
    <scope>NUCLEOTIDE SEQUENCE [LARGE SCALE GENOMIC DNA]</scope>
    <source>
        <strain evidence="5 6">S14</strain>
    </source>
</reference>
<dbReference type="InterPro" id="IPR018247">
    <property type="entry name" value="EF_Hand_1_Ca_BS"/>
</dbReference>
<dbReference type="SUPFAM" id="SSF50969">
    <property type="entry name" value="YVTN repeat-like/Quinoprotein amine dehydrogenase"/>
    <property type="match status" value="1"/>
</dbReference>
<comment type="caution">
    <text evidence="5">The sequence shown here is derived from an EMBL/GenBank/DDBJ whole genome shotgun (WGS) entry which is preliminary data.</text>
</comment>
<protein>
    <submittedName>
        <fullName evidence="5">Hypothetical cytosolic protein</fullName>
    </submittedName>
</protein>
<feature type="domain" description="GEVED" evidence="4">
    <location>
        <begin position="5529"/>
        <end position="5613"/>
    </location>
</feature>
<feature type="region of interest" description="Disordered" evidence="1">
    <location>
        <begin position="3236"/>
        <end position="3313"/>
    </location>
</feature>
<feature type="region of interest" description="Disordered" evidence="1">
    <location>
        <begin position="2156"/>
        <end position="2179"/>
    </location>
</feature>
<dbReference type="Gene3D" id="4.10.1080.10">
    <property type="entry name" value="TSP type-3 repeat"/>
    <property type="match status" value="1"/>
</dbReference>
<feature type="region of interest" description="Disordered" evidence="1">
    <location>
        <begin position="457"/>
        <end position="528"/>
    </location>
</feature>
<dbReference type="SUPFAM" id="SSF51126">
    <property type="entry name" value="Pectin lyase-like"/>
    <property type="match status" value="1"/>
</dbReference>
<dbReference type="InterPro" id="IPR028974">
    <property type="entry name" value="TSP_type-3_rpt"/>
</dbReference>
<feature type="domain" description="GEVED" evidence="4">
    <location>
        <begin position="2207"/>
        <end position="2301"/>
    </location>
</feature>
<feature type="domain" description="GEVED" evidence="4">
    <location>
        <begin position="767"/>
        <end position="853"/>
    </location>
</feature>
<dbReference type="Pfam" id="PF20009">
    <property type="entry name" value="GEVED"/>
    <property type="match status" value="12"/>
</dbReference>
<gene>
    <name evidence="5" type="ORF">VAS14_14559</name>
</gene>
<feature type="region of interest" description="Disordered" evidence="1">
    <location>
        <begin position="4139"/>
        <end position="4167"/>
    </location>
</feature>
<dbReference type="eggNOG" id="COG3420">
    <property type="taxonomic scope" value="Bacteria"/>
</dbReference>
<dbReference type="InterPro" id="IPR013320">
    <property type="entry name" value="ConA-like_dom_sf"/>
</dbReference>
<feature type="region of interest" description="Disordered" evidence="1">
    <location>
        <begin position="1473"/>
        <end position="1515"/>
    </location>
</feature>
<dbReference type="Pfam" id="PF18483">
    <property type="entry name" value="Lectin_L-type_dom"/>
    <property type="match status" value="1"/>
</dbReference>
<dbReference type="SUPFAM" id="SSF101898">
    <property type="entry name" value="NHL repeat"/>
    <property type="match status" value="1"/>
</dbReference>
<feature type="compositionally biased region" description="Acidic residues" evidence="1">
    <location>
        <begin position="3254"/>
        <end position="3263"/>
    </location>
</feature>
<feature type="compositionally biased region" description="Polar residues" evidence="1">
    <location>
        <begin position="3300"/>
        <end position="3313"/>
    </location>
</feature>
<dbReference type="eggNOG" id="COG3210">
    <property type="taxonomic scope" value="Bacteria"/>
</dbReference>
<dbReference type="SUPFAM" id="SSF49899">
    <property type="entry name" value="Concanavalin A-like lectins/glucanases"/>
    <property type="match status" value="1"/>
</dbReference>
<dbReference type="eggNOG" id="COG4719">
    <property type="taxonomic scope" value="Bacteria"/>
</dbReference>
<feature type="region of interest" description="Disordered" evidence="1">
    <location>
        <begin position="1530"/>
        <end position="1551"/>
    </location>
</feature>
<dbReference type="HOGENOM" id="CLU_222797_0_0_6"/>
<feature type="compositionally biased region" description="Acidic residues" evidence="1">
    <location>
        <begin position="2166"/>
        <end position="2178"/>
    </location>
</feature>
<dbReference type="eggNOG" id="COG5384">
    <property type="taxonomic scope" value="Bacteria"/>
</dbReference>
<accession>Q1ZU63</accession>
<dbReference type="InterPro" id="IPR025592">
    <property type="entry name" value="DUF4347"/>
</dbReference>
<evidence type="ECO:0000259" key="3">
    <source>
        <dbReference type="Pfam" id="PF14252"/>
    </source>
</evidence>
<feature type="domain" description="GEVED" evidence="4">
    <location>
        <begin position="7206"/>
        <end position="7283"/>
    </location>
</feature>
<feature type="region of interest" description="Disordered" evidence="1">
    <location>
        <begin position="2771"/>
        <end position="2798"/>
    </location>
</feature>
<feature type="region of interest" description="Disordered" evidence="1">
    <location>
        <begin position="700"/>
        <end position="737"/>
    </location>
</feature>
<feature type="compositionally biased region" description="Polar residues" evidence="1">
    <location>
        <begin position="2002"/>
        <end position="2012"/>
    </location>
</feature>
<feature type="domain" description="GEVED" evidence="4">
    <location>
        <begin position="952"/>
        <end position="1048"/>
    </location>
</feature>
<feature type="domain" description="DUF4347" evidence="3">
    <location>
        <begin position="120"/>
        <end position="247"/>
    </location>
</feature>
<dbReference type="SMART" id="SM00710">
    <property type="entry name" value="PbH1"/>
    <property type="match status" value="8"/>
</dbReference>
<organism evidence="5 6">
    <name type="scientific">Photobacterium angustum (strain S14 / CCUG 15956)</name>
    <name type="common">Vibrio sp. (strain S14 / CCUG 15956)</name>
    <dbReference type="NCBI Taxonomy" id="314292"/>
    <lineage>
        <taxon>Bacteria</taxon>
        <taxon>Pseudomonadati</taxon>
        <taxon>Pseudomonadota</taxon>
        <taxon>Gammaproteobacteria</taxon>
        <taxon>Vibrionales</taxon>
        <taxon>Vibrionaceae</taxon>
        <taxon>Photobacterium</taxon>
    </lineage>
</organism>
<dbReference type="SUPFAM" id="SSF117074">
    <property type="entry name" value="Hypothetical protein PA1324"/>
    <property type="match status" value="1"/>
</dbReference>
<feature type="compositionally biased region" description="Polar residues" evidence="1">
    <location>
        <begin position="3273"/>
        <end position="3283"/>
    </location>
</feature>
<feature type="domain" description="GEVED" evidence="4">
    <location>
        <begin position="4197"/>
        <end position="4285"/>
    </location>
</feature>
<dbReference type="eggNOG" id="COG3391">
    <property type="taxonomic scope" value="Bacteria"/>
</dbReference>
<dbReference type="InterPro" id="IPR013783">
    <property type="entry name" value="Ig-like_fold"/>
</dbReference>
<dbReference type="InterPro" id="IPR006626">
    <property type="entry name" value="PbH1"/>
</dbReference>
<feature type="compositionally biased region" description="Polar residues" evidence="1">
    <location>
        <begin position="898"/>
        <end position="907"/>
    </location>
</feature>
<dbReference type="eggNOG" id="COG5184">
    <property type="taxonomic scope" value="Bacteria"/>
</dbReference>
<dbReference type="eggNOG" id="COG4886">
    <property type="taxonomic scope" value="Bacteria"/>
</dbReference>
<feature type="domain" description="GEVED" evidence="4">
    <location>
        <begin position="4559"/>
        <end position="4646"/>
    </location>
</feature>
<feature type="domain" description="GEVED" evidence="4">
    <location>
        <begin position="1370"/>
        <end position="1461"/>
    </location>
</feature>
<dbReference type="Pfam" id="PF14252">
    <property type="entry name" value="DUF4347"/>
    <property type="match status" value="1"/>
</dbReference>
<dbReference type="eggNOG" id="COG1361">
    <property type="taxonomic scope" value="Bacteria"/>
</dbReference>
<evidence type="ECO:0000259" key="2">
    <source>
        <dbReference type="Pfam" id="PF13229"/>
    </source>
</evidence>
<dbReference type="InterPro" id="IPR011044">
    <property type="entry name" value="Quino_amine_DH_bsu"/>
</dbReference>
<feature type="domain" description="GEVED" evidence="4">
    <location>
        <begin position="4984"/>
        <end position="5071"/>
    </location>
</feature>
<evidence type="ECO:0000256" key="1">
    <source>
        <dbReference type="SAM" id="MobiDB-lite"/>
    </source>
</evidence>
<dbReference type="Proteomes" id="UP000001603">
    <property type="component" value="Unassembled WGS sequence"/>
</dbReference>
<feature type="compositionally biased region" description="Basic and acidic residues" evidence="1">
    <location>
        <begin position="1485"/>
        <end position="1495"/>
    </location>
</feature>
<feature type="region of interest" description="Disordered" evidence="1">
    <location>
        <begin position="1684"/>
        <end position="1707"/>
    </location>
</feature>
<feature type="domain" description="GEVED" evidence="4">
    <location>
        <begin position="6133"/>
        <end position="6206"/>
    </location>
</feature>
<dbReference type="InterPro" id="IPR011050">
    <property type="entry name" value="Pectin_lyase_fold/virulence"/>
</dbReference>